<feature type="signal peptide" evidence="2">
    <location>
        <begin position="1"/>
        <end position="22"/>
    </location>
</feature>
<dbReference type="EMBL" id="LT160034">
    <property type="protein sequence ID" value="CXJ23605.1"/>
    <property type="molecule type" value="Genomic_DNA"/>
</dbReference>
<dbReference type="AlphaFoldDB" id="A0A113T4E7"/>
<gene>
    <name evidence="3" type="ORF">PBK173_000470900</name>
    <name evidence="4" type="ORF">PBSP11RLL_000460300</name>
</gene>
<keyword evidence="3" id="KW-0477">Merozoite</keyword>
<feature type="chain" id="PRO_5014244268" evidence="2">
    <location>
        <begin position="23"/>
        <end position="618"/>
    </location>
</feature>
<feature type="region of interest" description="Disordered" evidence="1">
    <location>
        <begin position="534"/>
        <end position="560"/>
    </location>
</feature>
<proteinExistence type="predicted"/>
<organism evidence="3 5">
    <name type="scientific">Plasmodium berghei</name>
    <dbReference type="NCBI Taxonomy" id="5821"/>
    <lineage>
        <taxon>Eukaryota</taxon>
        <taxon>Sar</taxon>
        <taxon>Alveolata</taxon>
        <taxon>Apicomplexa</taxon>
        <taxon>Aconoidasida</taxon>
        <taxon>Haemosporida</taxon>
        <taxon>Plasmodiidae</taxon>
        <taxon>Plasmodium</taxon>
        <taxon>Plasmodium (Vinckeia)</taxon>
    </lineage>
</organism>
<dbReference type="Proteomes" id="UP000219974">
    <property type="component" value="Chromosome 14"/>
</dbReference>
<sequence length="618" mass="69594">MKISIVAFPLLMIALRSKSTNAHKTNNLEAQINYGIINNYNELLKVAKCQYCLTTTNPVEEENCDEIMEECRGLLSNKDLGFLLKAITDESMHNKSQYIHGKHSNTLRRIIKVLEAQKKNIESVKNIVRDIKKSGNTQLRSSGTSISDLDKLNTSIKNIKKGFQFLNDNYSTINKHINIPSGDMNKIYKRIVNTNNFDGLSKSQEKICSNEDDTNVGIDDIIKSSVQDIFDEGENIMNVVKTVLVQESDGIGNELAGLIEKGKEIGEQIVNIEGLLSPKNGLFSGGLPSLNKLYEFTSNLSSYEYLLVKLKDSIISKLKDILLRLLYKSYITYRKNKSIELGEEEIPMVSKDEYLDELKKGVIQLSMKLLYSKIKRLLIKIKNKMSRKKKTENIPDPLPVESSIYDYDDDDAIVDDTADDDAADDDVADNDKFISFNKSSSHMKLFRGILPQKKSIVSTIDKMISEIDLYEQGLYTDTHADYENDEILSTVEGMDETESDEAELSNECVQKIIDENIAVEAINNLLKVDESAVEERENVNDSENKSNNSSIDIEKGASTPSDISEIPNIIKKIVIYVIKERIYDLAEELSDNKLEDESKTSTPSNNIIPEDTPAPNQA</sequence>
<feature type="region of interest" description="Disordered" evidence="1">
    <location>
        <begin position="588"/>
        <end position="618"/>
    </location>
</feature>
<evidence type="ECO:0000313" key="5">
    <source>
        <dbReference type="Proteomes" id="UP000069549"/>
    </source>
</evidence>
<protein>
    <submittedName>
        <fullName evidence="3">Merozoite surface protein 9, putative</fullName>
    </submittedName>
</protein>
<dbReference type="Proteomes" id="UP000069549">
    <property type="component" value="Chromosome 14"/>
</dbReference>
<reference evidence="3 5" key="1">
    <citation type="submission" date="2016-02" db="EMBL/GenBank/DDBJ databases">
        <authorList>
            <consortium name="Pathogen Informatics"/>
        </authorList>
    </citation>
    <scope>NUCLEOTIDE SEQUENCE [LARGE SCALE GENOMIC DNA]</scope>
    <source>
        <strain evidence="3 5">K173</strain>
        <strain evidence="4 6">SP11 RLL</strain>
    </source>
</reference>
<evidence type="ECO:0000313" key="3">
    <source>
        <dbReference type="EMBL" id="CXJ23605.1"/>
    </source>
</evidence>
<evidence type="ECO:0000313" key="4">
    <source>
        <dbReference type="EMBL" id="SCO62805.1"/>
    </source>
</evidence>
<feature type="compositionally biased region" description="Basic and acidic residues" evidence="1">
    <location>
        <begin position="534"/>
        <end position="544"/>
    </location>
</feature>
<dbReference type="EMBL" id="LT608278">
    <property type="protein sequence ID" value="SCO62805.1"/>
    <property type="molecule type" value="Genomic_DNA"/>
</dbReference>
<name>A0A113T4E7_PLABE</name>
<dbReference type="VEuPathDB" id="PlasmoDB:PBANKA_1443300"/>
<evidence type="ECO:0000256" key="1">
    <source>
        <dbReference type="SAM" id="MobiDB-lite"/>
    </source>
</evidence>
<evidence type="ECO:0000256" key="2">
    <source>
        <dbReference type="SAM" id="SignalP"/>
    </source>
</evidence>
<keyword evidence="2" id="KW-0732">Signal</keyword>
<feature type="compositionally biased region" description="Basic and acidic residues" evidence="1">
    <location>
        <begin position="588"/>
        <end position="599"/>
    </location>
</feature>
<evidence type="ECO:0000313" key="6">
    <source>
        <dbReference type="Proteomes" id="UP000219974"/>
    </source>
</evidence>
<accession>A0A113T4E7</accession>